<protein>
    <submittedName>
        <fullName evidence="1">Uncharacterized protein</fullName>
    </submittedName>
</protein>
<reference evidence="1 2" key="1">
    <citation type="submission" date="2016-10" db="EMBL/GenBank/DDBJ databases">
        <title>Complete genome sequences of three Cupriavidus strains isolated from various Malaysian environments.</title>
        <authorList>
            <person name="Abdullah A.A.-A."/>
            <person name="Shafie N.A.H."/>
            <person name="Lau N.S."/>
        </authorList>
    </citation>
    <scope>NUCLEOTIDE SEQUENCE [LARGE SCALE GENOMIC DNA]</scope>
    <source>
        <strain evidence="1 2">USMAA1020</strain>
    </source>
</reference>
<name>A0ABN4TMP0_9BURK</name>
<accession>A0ABN4TMP0</accession>
<proteinExistence type="predicted"/>
<dbReference type="Proteomes" id="UP000177515">
    <property type="component" value="Chromosome 1"/>
</dbReference>
<evidence type="ECO:0000313" key="2">
    <source>
        <dbReference type="Proteomes" id="UP000177515"/>
    </source>
</evidence>
<keyword evidence="2" id="KW-1185">Reference proteome</keyword>
<sequence length="70" mass="7718">MVSIGVSAGIWTSALPAQDLCHNAALRPQVCDVYLCDIRAPDLRQCTIDFVSKNLKYGVDAFRAFCREAI</sequence>
<evidence type="ECO:0000313" key="1">
    <source>
        <dbReference type="EMBL" id="AOZ06480.1"/>
    </source>
</evidence>
<gene>
    <name evidence="1" type="ORF">BKK80_12105</name>
</gene>
<organism evidence="1 2">
    <name type="scientific">Cupriavidus malaysiensis</name>
    <dbReference type="NCBI Taxonomy" id="367825"/>
    <lineage>
        <taxon>Bacteria</taxon>
        <taxon>Pseudomonadati</taxon>
        <taxon>Pseudomonadota</taxon>
        <taxon>Betaproteobacteria</taxon>
        <taxon>Burkholderiales</taxon>
        <taxon>Burkholderiaceae</taxon>
        <taxon>Cupriavidus</taxon>
    </lineage>
</organism>
<dbReference type="EMBL" id="CP017754">
    <property type="protein sequence ID" value="AOZ06480.1"/>
    <property type="molecule type" value="Genomic_DNA"/>
</dbReference>